<gene>
    <name evidence="2" type="ORF">C1SCF055_LOCUS43522</name>
</gene>
<feature type="transmembrane region" description="Helical" evidence="1">
    <location>
        <begin position="45"/>
        <end position="65"/>
    </location>
</feature>
<feature type="transmembrane region" description="Helical" evidence="1">
    <location>
        <begin position="214"/>
        <end position="235"/>
    </location>
</feature>
<reference evidence="3 4" key="2">
    <citation type="submission" date="2024-05" db="EMBL/GenBank/DDBJ databases">
        <authorList>
            <person name="Chen Y."/>
            <person name="Shah S."/>
            <person name="Dougan E. K."/>
            <person name="Thang M."/>
            <person name="Chan C."/>
        </authorList>
    </citation>
    <scope>NUCLEOTIDE SEQUENCE [LARGE SCALE GENOMIC DNA]</scope>
</reference>
<dbReference type="OrthoDB" id="484643at2759"/>
<evidence type="ECO:0000313" key="3">
    <source>
        <dbReference type="EMBL" id="CAL4806305.1"/>
    </source>
</evidence>
<dbReference type="AlphaFoldDB" id="A0A9P1GQ62"/>
<dbReference type="EMBL" id="CAMXCT010006725">
    <property type="protein sequence ID" value="CAI4018993.1"/>
    <property type="molecule type" value="Genomic_DNA"/>
</dbReference>
<dbReference type="EMBL" id="CAMXCT030006725">
    <property type="protein sequence ID" value="CAL4806305.1"/>
    <property type="molecule type" value="Genomic_DNA"/>
</dbReference>
<feature type="transmembrane region" description="Helical" evidence="1">
    <location>
        <begin position="316"/>
        <end position="338"/>
    </location>
</feature>
<keyword evidence="1" id="KW-1133">Transmembrane helix</keyword>
<evidence type="ECO:0000256" key="1">
    <source>
        <dbReference type="SAM" id="Phobius"/>
    </source>
</evidence>
<dbReference type="Proteomes" id="UP001152797">
    <property type="component" value="Unassembled WGS sequence"/>
</dbReference>
<accession>A0A9P1GQ62</accession>
<evidence type="ECO:0000313" key="4">
    <source>
        <dbReference type="Proteomes" id="UP001152797"/>
    </source>
</evidence>
<protein>
    <submittedName>
        <fullName evidence="2">Uncharacterized protein</fullName>
    </submittedName>
</protein>
<feature type="transmembrane region" description="Helical" evidence="1">
    <location>
        <begin position="402"/>
        <end position="422"/>
    </location>
</feature>
<name>A0A9P1GQ62_9DINO</name>
<comment type="caution">
    <text evidence="2">The sequence shown here is derived from an EMBL/GenBank/DDBJ whole genome shotgun (WGS) entry which is preliminary data.</text>
</comment>
<dbReference type="EMBL" id="CAMXCT020006725">
    <property type="protein sequence ID" value="CAL1172368.1"/>
    <property type="molecule type" value="Genomic_DNA"/>
</dbReference>
<evidence type="ECO:0000313" key="2">
    <source>
        <dbReference type="EMBL" id="CAI4018993.1"/>
    </source>
</evidence>
<keyword evidence="4" id="KW-1185">Reference proteome</keyword>
<proteinExistence type="predicted"/>
<keyword evidence="1" id="KW-0472">Membrane</keyword>
<reference evidence="2" key="1">
    <citation type="submission" date="2022-10" db="EMBL/GenBank/DDBJ databases">
        <authorList>
            <person name="Chen Y."/>
            <person name="Dougan E. K."/>
            <person name="Chan C."/>
            <person name="Rhodes N."/>
            <person name="Thang M."/>
        </authorList>
    </citation>
    <scope>NUCLEOTIDE SEQUENCE</scope>
</reference>
<sequence length="630" mass="70888">AKVITDEADAFAPKISMPHLHWHWFGNHLRAHHSKKELLEREEVYGSWMAAWLFLLLGLALMAACKKRYGSLQGGLEAIRAKFRQLQEATTCNPCDYDAIDDDDFCEELCEEPYFEQNWRTRSGGGNLDRILEKRREKLLMEEKKQEELTNSFTLSNLPTLLKNKKAELFNKSSSKADLETMSPEEMNELLQVQEQAVPRQISYFQCVKPYISLLFYVGYIALCVLVPLSTANLASCDEGLPWEVHMPFFYYFLCLKAWEVAVYSCDDVTVIGDLTPLQYLQTFMTSFVGLADGYTDATAIVIARSCGSPLWRWMALTYVIGVVGCQWLLMGGATLIFDHSGACFYKILHMDTVASCISMKPEDQNALMAWRLVNWVRCLAEDLPQCFFQTLFILTVKKNGIMLLSIAIGACTSIMAVYNAAKRMAGAMGTSWNVLKVKRDMNRAIDSCDIVAFENAAGAAGNLQELHGTVAHGERMLRYLSAKPCRVHIGAPENPGLQTHLDTPQSEEHLYSSRRRTMEEASKAALSRQKRMEALEAPSSSSARRRGVWHEARHVAKVYNSQRRSVEFAITAAQQREERLNALVKAGPGCCHGALPAASLGKGRRADASWWSDKCQSGEMMRMQSQELI</sequence>
<keyword evidence="1" id="KW-0812">Transmembrane</keyword>
<feature type="non-terminal residue" evidence="2">
    <location>
        <position position="1"/>
    </location>
</feature>
<organism evidence="2">
    <name type="scientific">Cladocopium goreaui</name>
    <dbReference type="NCBI Taxonomy" id="2562237"/>
    <lineage>
        <taxon>Eukaryota</taxon>
        <taxon>Sar</taxon>
        <taxon>Alveolata</taxon>
        <taxon>Dinophyceae</taxon>
        <taxon>Suessiales</taxon>
        <taxon>Symbiodiniaceae</taxon>
        <taxon>Cladocopium</taxon>
    </lineage>
</organism>